<dbReference type="InParanoid" id="D1C326"/>
<organism evidence="5 6">
    <name type="scientific">Sphaerobacter thermophilus (strain ATCC 49802 / DSM 20745 / KCCM 41009 / NCIMB 13125 / S 6022)</name>
    <dbReference type="NCBI Taxonomy" id="479434"/>
    <lineage>
        <taxon>Bacteria</taxon>
        <taxon>Pseudomonadati</taxon>
        <taxon>Thermomicrobiota</taxon>
        <taxon>Thermomicrobia</taxon>
        <taxon>Sphaerobacterales</taxon>
        <taxon>Sphaerobacterineae</taxon>
        <taxon>Sphaerobacteraceae</taxon>
        <taxon>Sphaerobacter</taxon>
    </lineage>
</organism>
<dbReference type="PANTHER" id="PTHR32319:SF0">
    <property type="entry name" value="BACTERIAL HEMOLYSIN-LIKE PROTEIN"/>
    <property type="match status" value="1"/>
</dbReference>
<dbReference type="GO" id="GO:0008168">
    <property type="term" value="F:methyltransferase activity"/>
    <property type="evidence" value="ECO:0007669"/>
    <property type="project" value="InterPro"/>
</dbReference>
<dbReference type="CDD" id="cd02440">
    <property type="entry name" value="AdoMet_MTases"/>
    <property type="match status" value="1"/>
</dbReference>
<comment type="similarity">
    <text evidence="2">Belongs to the TlyA family.</text>
</comment>
<dbReference type="GO" id="GO:0003723">
    <property type="term" value="F:RNA binding"/>
    <property type="evidence" value="ECO:0007669"/>
    <property type="project" value="UniProtKB-KW"/>
</dbReference>
<dbReference type="Proteomes" id="UP000002027">
    <property type="component" value="Chromosome 1"/>
</dbReference>
<dbReference type="NCBIfam" id="TIGR00478">
    <property type="entry name" value="tly"/>
    <property type="match status" value="1"/>
</dbReference>
<dbReference type="InterPro" id="IPR002942">
    <property type="entry name" value="S4_RNA-bd"/>
</dbReference>
<reference evidence="5 6" key="2">
    <citation type="journal article" date="2010" name="Stand. Genomic Sci.">
        <title>Complete genome sequence of Desulfohalobium retbaense type strain (HR(100)).</title>
        <authorList>
            <person name="Spring S."/>
            <person name="Nolan M."/>
            <person name="Lapidus A."/>
            <person name="Glavina Del Rio T."/>
            <person name="Copeland A."/>
            <person name="Tice H."/>
            <person name="Cheng J.F."/>
            <person name="Lucas S."/>
            <person name="Land M."/>
            <person name="Chen F."/>
            <person name="Bruce D."/>
            <person name="Goodwin L."/>
            <person name="Pitluck S."/>
            <person name="Ivanova N."/>
            <person name="Mavromatis K."/>
            <person name="Mikhailova N."/>
            <person name="Pati A."/>
            <person name="Chen A."/>
            <person name="Palaniappan K."/>
            <person name="Hauser L."/>
            <person name="Chang Y.J."/>
            <person name="Jeffries C.D."/>
            <person name="Munk C."/>
            <person name="Kiss H."/>
            <person name="Chain P."/>
            <person name="Han C."/>
            <person name="Brettin T."/>
            <person name="Detter J.C."/>
            <person name="Schuler E."/>
            <person name="Goker M."/>
            <person name="Rohde M."/>
            <person name="Bristow J."/>
            <person name="Eisen J.A."/>
            <person name="Markowitz V."/>
            <person name="Hugenholtz P."/>
            <person name="Kyrpides N.C."/>
            <person name="Klenk H.P."/>
        </authorList>
    </citation>
    <scope>NUCLEOTIDE SEQUENCE [LARGE SCALE GENOMIC DNA]</scope>
    <source>
        <strain evidence="6">ATCC 49802 / DSM 20745 / S 6022</strain>
    </source>
</reference>
<dbReference type="InterPro" id="IPR047048">
    <property type="entry name" value="TlyA"/>
</dbReference>
<dbReference type="RefSeq" id="WP_012871690.1">
    <property type="nucleotide sequence ID" value="NC_013523.1"/>
</dbReference>
<dbReference type="SUPFAM" id="SSF53335">
    <property type="entry name" value="S-adenosyl-L-methionine-dependent methyltransferases"/>
    <property type="match status" value="1"/>
</dbReference>
<evidence type="ECO:0000256" key="1">
    <source>
        <dbReference type="ARBA" id="ARBA00022884"/>
    </source>
</evidence>
<dbReference type="Pfam" id="PF01479">
    <property type="entry name" value="S4"/>
    <property type="match status" value="1"/>
</dbReference>
<protein>
    <submittedName>
        <fullName evidence="5">Hemolysin A</fullName>
    </submittedName>
</protein>
<dbReference type="InterPro" id="IPR004538">
    <property type="entry name" value="Hemolysin_A/TlyA"/>
</dbReference>
<dbReference type="OrthoDB" id="9784736at2"/>
<dbReference type="HOGENOM" id="CLU_058015_3_0_0"/>
<dbReference type="EMBL" id="CP001823">
    <property type="protein sequence ID" value="ACZ38643.1"/>
    <property type="molecule type" value="Genomic_DNA"/>
</dbReference>
<dbReference type="AlphaFoldDB" id="D1C326"/>
<dbReference type="eggNOG" id="COG1189">
    <property type="taxonomic scope" value="Bacteria"/>
</dbReference>
<evidence type="ECO:0000256" key="3">
    <source>
        <dbReference type="PROSITE-ProRule" id="PRU00182"/>
    </source>
</evidence>
<dbReference type="SUPFAM" id="SSF55174">
    <property type="entry name" value="Alpha-L RNA-binding motif"/>
    <property type="match status" value="1"/>
</dbReference>
<dbReference type="GO" id="GO:0032259">
    <property type="term" value="P:methylation"/>
    <property type="evidence" value="ECO:0007669"/>
    <property type="project" value="InterPro"/>
</dbReference>
<dbReference type="Gene3D" id="3.10.290.10">
    <property type="entry name" value="RNA-binding S4 domain"/>
    <property type="match status" value="1"/>
</dbReference>
<dbReference type="KEGG" id="sti:Sthe_1208"/>
<evidence type="ECO:0000313" key="6">
    <source>
        <dbReference type="Proteomes" id="UP000002027"/>
    </source>
</evidence>
<dbReference type="STRING" id="479434.Sthe_1208"/>
<evidence type="ECO:0000259" key="4">
    <source>
        <dbReference type="SMART" id="SM00363"/>
    </source>
</evidence>
<dbReference type="SMART" id="SM00363">
    <property type="entry name" value="S4"/>
    <property type="match status" value="1"/>
</dbReference>
<feature type="domain" description="RNA-binding S4" evidence="4">
    <location>
        <begin position="5"/>
        <end position="66"/>
    </location>
</feature>
<dbReference type="InterPro" id="IPR029063">
    <property type="entry name" value="SAM-dependent_MTases_sf"/>
</dbReference>
<name>D1C326_SPHTD</name>
<evidence type="ECO:0000256" key="2">
    <source>
        <dbReference type="ARBA" id="ARBA00029460"/>
    </source>
</evidence>
<dbReference type="CDD" id="cd00165">
    <property type="entry name" value="S4"/>
    <property type="match status" value="1"/>
</dbReference>
<keyword evidence="6" id="KW-1185">Reference proteome</keyword>
<proteinExistence type="inferred from homology"/>
<dbReference type="Gene3D" id="3.40.50.150">
    <property type="entry name" value="Vaccinia Virus protein VP39"/>
    <property type="match status" value="1"/>
</dbReference>
<dbReference type="InterPro" id="IPR036986">
    <property type="entry name" value="S4_RNA-bd_sf"/>
</dbReference>
<dbReference type="Pfam" id="PF01728">
    <property type="entry name" value="FtsJ"/>
    <property type="match status" value="1"/>
</dbReference>
<dbReference type="InterPro" id="IPR002877">
    <property type="entry name" value="RNA_MeTrfase_FtsJ_dom"/>
</dbReference>
<gene>
    <name evidence="5" type="ordered locus">Sthe_1208</name>
</gene>
<reference evidence="6" key="1">
    <citation type="submission" date="2009-11" db="EMBL/GenBank/DDBJ databases">
        <title>The complete chromosome 1 of Sphaerobacter thermophilus DSM 20745.</title>
        <authorList>
            <person name="Lucas S."/>
            <person name="Copeland A."/>
            <person name="Lapidus A."/>
            <person name="Glavina del Rio T."/>
            <person name="Dalin E."/>
            <person name="Tice H."/>
            <person name="Bruce D."/>
            <person name="Goodwin L."/>
            <person name="Pitluck S."/>
            <person name="Kyrpides N."/>
            <person name="Mavromatis K."/>
            <person name="Ivanova N."/>
            <person name="Mikhailova N."/>
            <person name="LaButti K.M."/>
            <person name="Clum A."/>
            <person name="Sun H.I."/>
            <person name="Brettin T."/>
            <person name="Detter J.C."/>
            <person name="Han C."/>
            <person name="Larimer F."/>
            <person name="Land M."/>
            <person name="Hauser L."/>
            <person name="Markowitz V."/>
            <person name="Cheng J.F."/>
            <person name="Hugenholtz P."/>
            <person name="Woyke T."/>
            <person name="Wu D."/>
            <person name="Steenblock K."/>
            <person name="Schneider S."/>
            <person name="Pukall R."/>
            <person name="Goeker M."/>
            <person name="Klenk H.P."/>
            <person name="Eisen J.A."/>
        </authorList>
    </citation>
    <scope>NUCLEOTIDE SEQUENCE [LARGE SCALE GENOMIC DNA]</scope>
    <source>
        <strain evidence="6">ATCC 49802 / DSM 20745 / S 6022</strain>
    </source>
</reference>
<accession>D1C326</accession>
<dbReference type="PANTHER" id="PTHR32319">
    <property type="entry name" value="BACTERIAL HEMOLYSIN-LIKE PROTEIN"/>
    <property type="match status" value="1"/>
</dbReference>
<dbReference type="PROSITE" id="PS50889">
    <property type="entry name" value="S4"/>
    <property type="match status" value="1"/>
</dbReference>
<keyword evidence="1 3" id="KW-0694">RNA-binding</keyword>
<sequence>MSKRVRADELLVARGLAETRSRARAMIMAGAVRSGDRVIDKPGTLLPPDAPLDLRERPRFVSRGGEKLDWALEQFALDIRDRICADFGASTGGFTDVLLQRGAARVYAIDVGYGQLDYRLRQDPRVVVLDRTNVRYLESLPEPIDIVTIDVSFISLALVLPAALRVLKPDGSCVALIKPQFEAGREKVGKGGVVRDPRVHREVLRRVLTEAQSLGFTVRGLTPSPIRGPAGNVEFLVWLSLEGGEEVDPEPLIDVAMAALSGEKG</sequence>
<dbReference type="PIRSF" id="PIRSF005578">
    <property type="entry name" value="TlyA"/>
    <property type="match status" value="1"/>
</dbReference>
<dbReference type="FunCoup" id="D1C326">
    <property type="interactions" value="246"/>
</dbReference>
<evidence type="ECO:0000313" key="5">
    <source>
        <dbReference type="EMBL" id="ACZ38643.1"/>
    </source>
</evidence>